<keyword evidence="9" id="KW-1185">Reference proteome</keyword>
<dbReference type="InterPro" id="IPR020846">
    <property type="entry name" value="MFS_dom"/>
</dbReference>
<feature type="transmembrane region" description="Helical" evidence="6">
    <location>
        <begin position="499"/>
        <end position="518"/>
    </location>
</feature>
<comment type="caution">
    <text evidence="8">The sequence shown here is derived from an EMBL/GenBank/DDBJ whole genome shotgun (WGS) entry which is preliminary data.</text>
</comment>
<dbReference type="Proteomes" id="UP000033483">
    <property type="component" value="Unassembled WGS sequence"/>
</dbReference>
<evidence type="ECO:0000256" key="6">
    <source>
        <dbReference type="SAM" id="Phobius"/>
    </source>
</evidence>
<feature type="transmembrane region" description="Helical" evidence="6">
    <location>
        <begin position="298"/>
        <end position="319"/>
    </location>
</feature>
<dbReference type="GO" id="GO:0005886">
    <property type="term" value="C:plasma membrane"/>
    <property type="evidence" value="ECO:0007669"/>
    <property type="project" value="TreeGrafter"/>
</dbReference>
<dbReference type="InterPro" id="IPR036259">
    <property type="entry name" value="MFS_trans_sf"/>
</dbReference>
<sequence>MKEEYWSDTCSNTNSIEKPMPNAEPAYVTGGARIAILLSLCLSVFLMALDNSIIATAIPKITDEFSSLNDIGWYGTSYLLATASLQLLFGKFYTFFSIKLVYITTIVVFEVGSLICATAPTSKVLITGRAIAGIGGAGIFSGALVILAYTVPLEKRPMYAGYIGSVWGISSLAGPLLGGFFADTLTWRWCFWINIPIGIISLTMLFCCLKDPKRSTPTPPWRDLLAQLDLLGNALFMPSVILLLLAVEKAGTSVSWFSMHVISLLIPAAVLFLAFVCLQIHLQDRATIPPRVMKKQMVWSSAVFTFGLGAAYVVSIYYLPIWFQAVKGASAVQSGIMNLPLLLIVVVVSIVTGMAVTATGYFAPFMILSSLFMTAGYSLFEVLDVNSLTAFWIMIQLIAGTGVGCGLQLPVMAAQSVLQMSDVATGTSIMVFLQTLGGAVFVAVGQSVFSQVLTNSLKAKVPGIDVHKILRVGATQVQTLGSETDVKVIMKSYNEALKAVFLVCAVSAGVSALGSMAAEWRNMANKDSKDGTEK</sequence>
<reference evidence="8 9" key="1">
    <citation type="submission" date="2015-03" db="EMBL/GenBank/DDBJ databases">
        <authorList>
            <person name="Radwan O."/>
            <person name="Al-Naeli F.A."/>
            <person name="Rendon G.A."/>
            <person name="Fields C."/>
        </authorList>
    </citation>
    <scope>NUCLEOTIDE SEQUENCE [LARGE SCALE GENOMIC DNA]</scope>
    <source>
        <strain evidence="8">CR-DP1</strain>
    </source>
</reference>
<feature type="transmembrane region" description="Helical" evidence="6">
    <location>
        <begin position="389"/>
        <end position="411"/>
    </location>
</feature>
<feature type="transmembrane region" description="Helical" evidence="6">
    <location>
        <begin position="230"/>
        <end position="247"/>
    </location>
</feature>
<feature type="transmembrane region" description="Helical" evidence="6">
    <location>
        <begin position="71"/>
        <end position="89"/>
    </location>
</feature>
<evidence type="ECO:0000256" key="1">
    <source>
        <dbReference type="ARBA" id="ARBA00004141"/>
    </source>
</evidence>
<feature type="transmembrane region" description="Helical" evidence="6">
    <location>
        <begin position="159"/>
        <end position="180"/>
    </location>
</feature>
<dbReference type="OrthoDB" id="10021397at2759"/>
<evidence type="ECO:0000256" key="3">
    <source>
        <dbReference type="ARBA" id="ARBA00022692"/>
    </source>
</evidence>
<dbReference type="PROSITE" id="PS50850">
    <property type="entry name" value="MFS"/>
    <property type="match status" value="1"/>
</dbReference>
<dbReference type="FunFam" id="1.20.1250.20:FF:000196">
    <property type="entry name" value="MFS toxin efflux pump (AflT)"/>
    <property type="match status" value="1"/>
</dbReference>
<dbReference type="InterPro" id="IPR011701">
    <property type="entry name" value="MFS"/>
</dbReference>
<evidence type="ECO:0000313" key="8">
    <source>
        <dbReference type="EMBL" id="KKA27575.1"/>
    </source>
</evidence>
<dbReference type="SUPFAM" id="SSF103473">
    <property type="entry name" value="MFS general substrate transporter"/>
    <property type="match status" value="1"/>
</dbReference>
<evidence type="ECO:0000313" key="9">
    <source>
        <dbReference type="Proteomes" id="UP000033483"/>
    </source>
</evidence>
<dbReference type="PRINTS" id="PR01036">
    <property type="entry name" value="TCRTETB"/>
</dbReference>
<dbReference type="PANTHER" id="PTHR23501">
    <property type="entry name" value="MAJOR FACILITATOR SUPERFAMILY"/>
    <property type="match status" value="1"/>
</dbReference>
<dbReference type="EMBL" id="LAEV01001629">
    <property type="protein sequence ID" value="KKA27575.1"/>
    <property type="molecule type" value="Genomic_DNA"/>
</dbReference>
<dbReference type="AlphaFoldDB" id="A0A0F4ZBA8"/>
<dbReference type="PANTHER" id="PTHR23501:SF199">
    <property type="entry name" value="MFS EFFLUX TRANSPORTER INPD-RELATED"/>
    <property type="match status" value="1"/>
</dbReference>
<dbReference type="GO" id="GO:0022857">
    <property type="term" value="F:transmembrane transporter activity"/>
    <property type="evidence" value="ECO:0007669"/>
    <property type="project" value="InterPro"/>
</dbReference>
<keyword evidence="3 6" id="KW-0812">Transmembrane</keyword>
<feature type="transmembrane region" description="Helical" evidence="6">
    <location>
        <begin position="101"/>
        <end position="120"/>
    </location>
</feature>
<keyword evidence="5 6" id="KW-0472">Membrane</keyword>
<evidence type="ECO:0000256" key="4">
    <source>
        <dbReference type="ARBA" id="ARBA00022989"/>
    </source>
</evidence>
<feature type="transmembrane region" description="Helical" evidence="6">
    <location>
        <begin position="34"/>
        <end position="59"/>
    </location>
</feature>
<dbReference type="Gene3D" id="1.20.1250.20">
    <property type="entry name" value="MFS general substrate transporter like domains"/>
    <property type="match status" value="1"/>
</dbReference>
<protein>
    <recommendedName>
        <fullName evidence="7">Major facilitator superfamily (MFS) profile domain-containing protein</fullName>
    </recommendedName>
</protein>
<feature type="transmembrane region" description="Helical" evidence="6">
    <location>
        <begin position="339"/>
        <end position="358"/>
    </location>
</feature>
<evidence type="ECO:0000259" key="7">
    <source>
        <dbReference type="PROSITE" id="PS50850"/>
    </source>
</evidence>
<feature type="transmembrane region" description="Helical" evidence="6">
    <location>
        <begin position="423"/>
        <end position="444"/>
    </location>
</feature>
<comment type="subcellular location">
    <subcellularLocation>
        <location evidence="1">Membrane</location>
        <topology evidence="1">Multi-pass membrane protein</topology>
    </subcellularLocation>
</comment>
<dbReference type="Gene3D" id="1.20.1720.10">
    <property type="entry name" value="Multidrug resistance protein D"/>
    <property type="match status" value="1"/>
</dbReference>
<feature type="transmembrane region" description="Helical" evidence="6">
    <location>
        <begin position="365"/>
        <end position="383"/>
    </location>
</feature>
<accession>A0A0F4ZBA8</accession>
<keyword evidence="4 6" id="KW-1133">Transmembrane helix</keyword>
<gene>
    <name evidence="8" type="ORF">TD95_001421</name>
</gene>
<dbReference type="FunFam" id="1.20.1720.10:FF:000012">
    <property type="entry name" value="MFS toxin efflux pump (AflT)"/>
    <property type="match status" value="1"/>
</dbReference>
<name>A0A0F4ZBA8_9PEZI</name>
<dbReference type="CDD" id="cd17502">
    <property type="entry name" value="MFS_Azr1_MDR_like"/>
    <property type="match status" value="1"/>
</dbReference>
<feature type="transmembrane region" description="Helical" evidence="6">
    <location>
        <begin position="126"/>
        <end position="147"/>
    </location>
</feature>
<dbReference type="Pfam" id="PF07690">
    <property type="entry name" value="MFS_1"/>
    <property type="match status" value="1"/>
</dbReference>
<proteinExistence type="predicted"/>
<organism evidence="8 9">
    <name type="scientific">Thielaviopsis punctulata</name>
    <dbReference type="NCBI Taxonomy" id="72032"/>
    <lineage>
        <taxon>Eukaryota</taxon>
        <taxon>Fungi</taxon>
        <taxon>Dikarya</taxon>
        <taxon>Ascomycota</taxon>
        <taxon>Pezizomycotina</taxon>
        <taxon>Sordariomycetes</taxon>
        <taxon>Hypocreomycetidae</taxon>
        <taxon>Microascales</taxon>
        <taxon>Ceratocystidaceae</taxon>
        <taxon>Thielaviopsis</taxon>
    </lineage>
</organism>
<feature type="transmembrane region" description="Helical" evidence="6">
    <location>
        <begin position="259"/>
        <end position="278"/>
    </location>
</feature>
<feature type="domain" description="Major facilitator superfamily (MFS) profile" evidence="7">
    <location>
        <begin position="36"/>
        <end position="523"/>
    </location>
</feature>
<keyword evidence="2" id="KW-0813">Transport</keyword>
<evidence type="ECO:0000256" key="5">
    <source>
        <dbReference type="ARBA" id="ARBA00023136"/>
    </source>
</evidence>
<feature type="transmembrane region" description="Helical" evidence="6">
    <location>
        <begin position="186"/>
        <end position="209"/>
    </location>
</feature>
<evidence type="ECO:0000256" key="2">
    <source>
        <dbReference type="ARBA" id="ARBA00022448"/>
    </source>
</evidence>